<accession>A0ABC8R6L1</accession>
<proteinExistence type="predicted"/>
<protein>
    <recommendedName>
        <fullName evidence="1">PB1-like domain-containing protein</fullName>
    </recommendedName>
</protein>
<evidence type="ECO:0000259" key="1">
    <source>
        <dbReference type="Pfam" id="PF26130"/>
    </source>
</evidence>
<evidence type="ECO:0000313" key="2">
    <source>
        <dbReference type="EMBL" id="CAK9140365.1"/>
    </source>
</evidence>
<sequence>MKLTLMSDKIIFEMHYGSQFQWEPHVYEGGTTALIDGCDPNIVSPFEITNMYVKAEEDGANLDFYYRILG</sequence>
<dbReference type="AlphaFoldDB" id="A0ABC8R6L1"/>
<dbReference type="InterPro" id="IPR058594">
    <property type="entry name" value="PB1-like_dom_pln"/>
</dbReference>
<feature type="domain" description="PB1-like" evidence="1">
    <location>
        <begin position="6"/>
        <end position="59"/>
    </location>
</feature>
<keyword evidence="3" id="KW-1185">Reference proteome</keyword>
<dbReference type="EMBL" id="CAUOFW020001036">
    <property type="protein sequence ID" value="CAK9140365.1"/>
    <property type="molecule type" value="Genomic_DNA"/>
</dbReference>
<organism evidence="2 3">
    <name type="scientific">Ilex paraguariensis</name>
    <name type="common">yerba mate</name>
    <dbReference type="NCBI Taxonomy" id="185542"/>
    <lineage>
        <taxon>Eukaryota</taxon>
        <taxon>Viridiplantae</taxon>
        <taxon>Streptophyta</taxon>
        <taxon>Embryophyta</taxon>
        <taxon>Tracheophyta</taxon>
        <taxon>Spermatophyta</taxon>
        <taxon>Magnoliopsida</taxon>
        <taxon>eudicotyledons</taxon>
        <taxon>Gunneridae</taxon>
        <taxon>Pentapetalae</taxon>
        <taxon>asterids</taxon>
        <taxon>campanulids</taxon>
        <taxon>Aquifoliales</taxon>
        <taxon>Aquifoliaceae</taxon>
        <taxon>Ilex</taxon>
    </lineage>
</organism>
<evidence type="ECO:0000313" key="3">
    <source>
        <dbReference type="Proteomes" id="UP001642360"/>
    </source>
</evidence>
<dbReference type="Pfam" id="PF26130">
    <property type="entry name" value="PB1-like"/>
    <property type="match status" value="1"/>
</dbReference>
<comment type="caution">
    <text evidence="2">The sequence shown here is derived from an EMBL/GenBank/DDBJ whole genome shotgun (WGS) entry which is preliminary data.</text>
</comment>
<name>A0ABC8R6L1_9AQUA</name>
<gene>
    <name evidence="2" type="ORF">ILEXP_LOCUS7809</name>
</gene>
<dbReference type="Proteomes" id="UP001642360">
    <property type="component" value="Unassembled WGS sequence"/>
</dbReference>
<reference evidence="2 3" key="1">
    <citation type="submission" date="2024-02" db="EMBL/GenBank/DDBJ databases">
        <authorList>
            <person name="Vignale AGUSTIN F."/>
            <person name="Sosa J E."/>
            <person name="Modenutti C."/>
        </authorList>
    </citation>
    <scope>NUCLEOTIDE SEQUENCE [LARGE SCALE GENOMIC DNA]</scope>
</reference>